<evidence type="ECO:0000256" key="8">
    <source>
        <dbReference type="SAM" id="MobiDB-lite"/>
    </source>
</evidence>
<dbReference type="Pfam" id="PF13513">
    <property type="entry name" value="HEAT_EZ"/>
    <property type="match status" value="1"/>
</dbReference>
<evidence type="ECO:0000259" key="10">
    <source>
        <dbReference type="Pfam" id="PF25780"/>
    </source>
</evidence>
<dbReference type="EMBL" id="JANIEX010000172">
    <property type="protein sequence ID" value="KAJ3571733.1"/>
    <property type="molecule type" value="Genomic_DNA"/>
</dbReference>
<dbReference type="InterPro" id="IPR040122">
    <property type="entry name" value="Importin_beta"/>
</dbReference>
<accession>A0AAD5VW93</accession>
<feature type="region of interest" description="Disordered" evidence="8">
    <location>
        <begin position="854"/>
        <end position="879"/>
    </location>
</feature>
<evidence type="ECO:0000256" key="3">
    <source>
        <dbReference type="ARBA" id="ARBA00022448"/>
    </source>
</evidence>
<dbReference type="Proteomes" id="UP001213000">
    <property type="component" value="Unassembled WGS sequence"/>
</dbReference>
<dbReference type="InterPro" id="IPR058584">
    <property type="entry name" value="IMB1_TNPO1-like_TPR"/>
</dbReference>
<evidence type="ECO:0000256" key="5">
    <source>
        <dbReference type="ARBA" id="ARBA00022737"/>
    </source>
</evidence>
<dbReference type="InterPro" id="IPR011989">
    <property type="entry name" value="ARM-like"/>
</dbReference>
<dbReference type="PANTHER" id="PTHR10527">
    <property type="entry name" value="IMPORTIN BETA"/>
    <property type="match status" value="1"/>
</dbReference>
<dbReference type="InterPro" id="IPR057672">
    <property type="entry name" value="TPR_IPO4/5"/>
</dbReference>
<keyword evidence="6" id="KW-0653">Protein transport</keyword>
<feature type="compositionally biased region" description="Gly residues" evidence="8">
    <location>
        <begin position="865"/>
        <end position="879"/>
    </location>
</feature>
<dbReference type="GO" id="GO:0006606">
    <property type="term" value="P:protein import into nucleus"/>
    <property type="evidence" value="ECO:0007669"/>
    <property type="project" value="InterPro"/>
</dbReference>
<comment type="caution">
    <text evidence="11">The sequence shown here is derived from an EMBL/GenBank/DDBJ whole genome shotgun (WGS) entry which is preliminary data.</text>
</comment>
<evidence type="ECO:0000256" key="7">
    <source>
        <dbReference type="ARBA" id="ARBA00023242"/>
    </source>
</evidence>
<protein>
    <submittedName>
        <fullName evidence="11">Uncharacterized protein</fullName>
    </submittedName>
</protein>
<keyword evidence="4" id="KW-0963">Cytoplasm</keyword>
<dbReference type="GO" id="GO:0005634">
    <property type="term" value="C:nucleus"/>
    <property type="evidence" value="ECO:0007669"/>
    <property type="project" value="UniProtKB-SubCell"/>
</dbReference>
<evidence type="ECO:0000256" key="2">
    <source>
        <dbReference type="ARBA" id="ARBA00004496"/>
    </source>
</evidence>
<dbReference type="Pfam" id="PF25574">
    <property type="entry name" value="TPR_IMB1"/>
    <property type="match status" value="1"/>
</dbReference>
<keyword evidence="12" id="KW-1185">Reference proteome</keyword>
<feature type="domain" description="Importin subunit beta-1/Transportin-1-like TPR repeats" evidence="9">
    <location>
        <begin position="503"/>
        <end position="681"/>
    </location>
</feature>
<gene>
    <name evidence="11" type="ORF">NP233_g3555</name>
</gene>
<name>A0AAD5VW93_9AGAR</name>
<dbReference type="Gene3D" id="1.25.10.10">
    <property type="entry name" value="Leucine-rich Repeat Variant"/>
    <property type="match status" value="1"/>
</dbReference>
<dbReference type="GO" id="GO:0005737">
    <property type="term" value="C:cytoplasm"/>
    <property type="evidence" value="ECO:0007669"/>
    <property type="project" value="UniProtKB-SubCell"/>
</dbReference>
<evidence type="ECO:0000256" key="4">
    <source>
        <dbReference type="ARBA" id="ARBA00022490"/>
    </source>
</evidence>
<evidence type="ECO:0000256" key="1">
    <source>
        <dbReference type="ARBA" id="ARBA00004123"/>
    </source>
</evidence>
<evidence type="ECO:0000313" key="11">
    <source>
        <dbReference type="EMBL" id="KAJ3571733.1"/>
    </source>
</evidence>
<evidence type="ECO:0000313" key="12">
    <source>
        <dbReference type="Proteomes" id="UP001213000"/>
    </source>
</evidence>
<dbReference type="Pfam" id="PF18808">
    <property type="entry name" value="Importin_rep_4"/>
    <property type="match status" value="1"/>
</dbReference>
<evidence type="ECO:0000259" key="9">
    <source>
        <dbReference type="Pfam" id="PF25574"/>
    </source>
</evidence>
<proteinExistence type="predicted"/>
<dbReference type="SUPFAM" id="SSF48371">
    <property type="entry name" value="ARM repeat"/>
    <property type="match status" value="1"/>
</dbReference>
<sequence>MDPVVPPEITAELTQILSNLVQGDNEIRQNAEQAVNERLAQTPELYLLALTQFAIVAELDVMRSFSLVLLRRLLFRASPRTHAATFPAFDALRPSLLEYPQHPPTAPAFIVVERTCAGPQAFSMAQAQTAAALRESAFRVFAGCPNLVMDLQTEAVLGVFQRGLQDSESVPVRHAALMAAVEYLTAADAQQLSRSRPLINPMLESVHALSQSLSHPSTSSKTVYQQLTQFLTTLTPLCSSHPTLFSPHLQAILSFLPQLILLQVDAGPTPTVGQPYPSGGPRQSAFEFPPSTSSVAADPDFDDEAEARSTMRLTALEFMISLSEAKPSMVRKDANWVGVIVRACLEGMGELDEDEDINVWLKEDPSVSSGTADDSPPTLYEQSLDRIACALGGRAVLPPAFEKIPSMLASYDWRTRHAGLMAIAAIAEGTGKVMLKELGKIVDLVTPMFRDSHPRVRHAACQCIGQLCTDLEEVMQEQYHQQLFAVLIPTLEDPEPRVHSHAASALINFCEGVEHSTLIPYLDPIVERLLRLLNPSGEEGQVRRYVQEQAITTLAMVADASESTFARHYPTIMPLLLNVLRNTVDGAEEGRREYQRLRVKAMECAGLVAIAVGRDVFRPDSSALIELLVRIQKSPADPNDTQLTYYLISTWAKIGQALGEEFEPYLPLVMTSILATASAKTDISVYEDDDEEANTEREGWETVTVDGRTMGIKTSALEEKCQAFETLLIYCSTLGGKYAPYLSQTLEICLPCLKFDFHEGVREASAMLVPRLLDCGKQSNTLTTQMVTAAFNQLITCIRSEPDSSFLASLYKCFTESLLVIGGPSNLPQEYHLGIIESTKHQLQTLADKRKSRAARLERSSSAGAGVGNGPGGEGVDGGFGGLDKEDVSLYEQFEEFALQEMDRMLCELDRSGNHQLRIAISSVRDLGVSSDWDEDVDEGEDGVPVVSYGLNRRQSPKLDTDLRNSIRKFLELFTNGYAVILFEIATTIVCNSTVVPPVIQDFAGGLGLCGPLELIQTQSSIPTRILEPEMQAVLAPAWMEMPDTSAMTECRLELGMMIYRLQAVQTPRGGETLDAVKRFDDQAKTTIDLIDNFAIGAKRTANALLHNIDSLINAFERASLKPRRSKAVHQIMTFEQTRIDVWVKVLERDLTSLHSQTTGVQQTLEACDDFIKRIFITAGMARSDAEKYMDGELPSEATHALLSAIFMGDETSGMVETASTAVEDFDKLVEANKQARAVVAKLSRRMKETMSGIRAARDTPNEVKVIDMGMDEQVKMTMDILRGLRRGLEVERIER</sequence>
<comment type="subcellular location">
    <subcellularLocation>
        <location evidence="2">Cytoplasm</location>
    </subcellularLocation>
    <subcellularLocation>
        <location evidence="1">Nucleus</location>
    </subcellularLocation>
</comment>
<feature type="region of interest" description="Disordered" evidence="8">
    <location>
        <begin position="277"/>
        <end position="298"/>
    </location>
</feature>
<keyword evidence="7" id="KW-0539">Nucleus</keyword>
<keyword evidence="3" id="KW-0813">Transport</keyword>
<reference evidence="11" key="1">
    <citation type="submission" date="2022-07" db="EMBL/GenBank/DDBJ databases">
        <title>Genome Sequence of Leucocoprinus birnbaumii.</title>
        <authorList>
            <person name="Buettner E."/>
        </authorList>
    </citation>
    <scope>NUCLEOTIDE SEQUENCE</scope>
    <source>
        <strain evidence="11">VT141</strain>
    </source>
</reference>
<keyword evidence="5" id="KW-0677">Repeat</keyword>
<organism evidence="11 12">
    <name type="scientific">Leucocoprinus birnbaumii</name>
    <dbReference type="NCBI Taxonomy" id="56174"/>
    <lineage>
        <taxon>Eukaryota</taxon>
        <taxon>Fungi</taxon>
        <taxon>Dikarya</taxon>
        <taxon>Basidiomycota</taxon>
        <taxon>Agaricomycotina</taxon>
        <taxon>Agaricomycetes</taxon>
        <taxon>Agaricomycetidae</taxon>
        <taxon>Agaricales</taxon>
        <taxon>Agaricineae</taxon>
        <taxon>Agaricaceae</taxon>
        <taxon>Leucocoprinus</taxon>
    </lineage>
</organism>
<feature type="domain" description="IPO4/5-like TPR repeats" evidence="10">
    <location>
        <begin position="127"/>
        <end position="255"/>
    </location>
</feature>
<dbReference type="Pfam" id="PF25780">
    <property type="entry name" value="TPR_IPO5"/>
    <property type="match status" value="1"/>
</dbReference>
<evidence type="ECO:0000256" key="6">
    <source>
        <dbReference type="ARBA" id="ARBA00022927"/>
    </source>
</evidence>
<dbReference type="InterPro" id="IPR016024">
    <property type="entry name" value="ARM-type_fold"/>
</dbReference>
<dbReference type="InterPro" id="IPR041653">
    <property type="entry name" value="Importin_rep_4"/>
</dbReference>